<reference evidence="1" key="1">
    <citation type="journal article" date="2016" name="Nat. Genet.">
        <title>A high-quality carrot genome assembly provides new insights into carotenoid accumulation and asterid genome evolution.</title>
        <authorList>
            <person name="Iorizzo M."/>
            <person name="Ellison S."/>
            <person name="Senalik D."/>
            <person name="Zeng P."/>
            <person name="Satapoomin P."/>
            <person name="Huang J."/>
            <person name="Bowman M."/>
            <person name="Iovene M."/>
            <person name="Sanseverino W."/>
            <person name="Cavagnaro P."/>
            <person name="Yildiz M."/>
            <person name="Macko-Podgorni A."/>
            <person name="Moranska E."/>
            <person name="Grzebelus E."/>
            <person name="Grzebelus D."/>
            <person name="Ashrafi H."/>
            <person name="Zheng Z."/>
            <person name="Cheng S."/>
            <person name="Spooner D."/>
            <person name="Van Deynze A."/>
            <person name="Simon P."/>
        </authorList>
    </citation>
    <scope>NUCLEOTIDE SEQUENCE</scope>
    <source>
        <tissue evidence="1">Leaf</tissue>
    </source>
</reference>
<dbReference type="EMBL" id="CP093345">
    <property type="protein sequence ID" value="WOG95052.1"/>
    <property type="molecule type" value="Genomic_DNA"/>
</dbReference>
<evidence type="ECO:0000313" key="1">
    <source>
        <dbReference type="EMBL" id="WOG95052.1"/>
    </source>
</evidence>
<dbReference type="Gramene" id="KZN03910">
    <property type="protein sequence ID" value="KZN03910"/>
    <property type="gene ID" value="DCAR_012666"/>
</dbReference>
<dbReference type="AlphaFoldDB" id="A0A169WIE5"/>
<name>A0A169WIE5_DAUCS</name>
<accession>A0A169WIE5</accession>
<reference evidence="1" key="2">
    <citation type="submission" date="2022-03" db="EMBL/GenBank/DDBJ databases">
        <title>Draft title - Genomic analysis of global carrot germplasm unveils the trajectory of domestication and the origin of high carotenoid orange carrot.</title>
        <authorList>
            <person name="Iorizzo M."/>
            <person name="Ellison S."/>
            <person name="Senalik D."/>
            <person name="Macko-Podgorni A."/>
            <person name="Grzebelus D."/>
            <person name="Bostan H."/>
            <person name="Rolling W."/>
            <person name="Curaba J."/>
            <person name="Simon P."/>
        </authorList>
    </citation>
    <scope>NUCLEOTIDE SEQUENCE</scope>
    <source>
        <tissue evidence="1">Leaf</tissue>
    </source>
</reference>
<organism evidence="1 2">
    <name type="scientific">Daucus carota subsp. sativus</name>
    <name type="common">Carrot</name>
    <dbReference type="NCBI Taxonomy" id="79200"/>
    <lineage>
        <taxon>Eukaryota</taxon>
        <taxon>Viridiplantae</taxon>
        <taxon>Streptophyta</taxon>
        <taxon>Embryophyta</taxon>
        <taxon>Tracheophyta</taxon>
        <taxon>Spermatophyta</taxon>
        <taxon>Magnoliopsida</taxon>
        <taxon>eudicotyledons</taxon>
        <taxon>Gunneridae</taxon>
        <taxon>Pentapetalae</taxon>
        <taxon>asterids</taxon>
        <taxon>campanulids</taxon>
        <taxon>Apiales</taxon>
        <taxon>Apiaceae</taxon>
        <taxon>Apioideae</taxon>
        <taxon>Scandiceae</taxon>
        <taxon>Daucinae</taxon>
        <taxon>Daucus</taxon>
        <taxon>Daucus sect. Daucus</taxon>
    </lineage>
</organism>
<sequence length="72" mass="7491">MAKLYSCTEDEGGSGGSGRGVQGASSEHVIPIQKIEVKLSVCSCVHLLPISSFSLETLSSLYQADSSTISIT</sequence>
<gene>
    <name evidence="1" type="ORF">DCAR_0314354</name>
</gene>
<keyword evidence="2" id="KW-1185">Reference proteome</keyword>
<evidence type="ECO:0000313" key="2">
    <source>
        <dbReference type="Proteomes" id="UP000077755"/>
    </source>
</evidence>
<proteinExistence type="predicted"/>
<protein>
    <submittedName>
        <fullName evidence="1">Uncharacterized protein</fullName>
    </submittedName>
</protein>
<dbReference type="Proteomes" id="UP000077755">
    <property type="component" value="Chromosome 3"/>
</dbReference>